<dbReference type="PANTHER" id="PTHR33204:SF39">
    <property type="entry name" value="TRANSCRIPTIONAL REGULATORY PROTEIN"/>
    <property type="match status" value="1"/>
</dbReference>
<dbReference type="Pfam" id="PF01638">
    <property type="entry name" value="HxlR"/>
    <property type="match status" value="1"/>
</dbReference>
<dbReference type="Proteomes" id="UP000321514">
    <property type="component" value="Unassembled WGS sequence"/>
</dbReference>
<dbReference type="STRING" id="1334629.MFUL124B02_11745"/>
<dbReference type="InterPro" id="IPR002577">
    <property type="entry name" value="HTH_HxlR"/>
</dbReference>
<reference evidence="6 7" key="1">
    <citation type="submission" date="2016-10" db="EMBL/GenBank/DDBJ databases">
        <authorList>
            <person name="Varghese N."/>
            <person name="Submissions S."/>
        </authorList>
    </citation>
    <scope>NUCLEOTIDE SEQUENCE [LARGE SCALE GENOMIC DNA]</scope>
    <source>
        <strain evidence="6 7">DSM 16525</strain>
    </source>
</reference>
<gene>
    <name evidence="5" type="ORF">MFU01_84360</name>
    <name evidence="6" type="ORF">SAMN05443572_12016</name>
</gene>
<evidence type="ECO:0000313" key="6">
    <source>
        <dbReference type="EMBL" id="SEU42633.1"/>
    </source>
</evidence>
<keyword evidence="3" id="KW-0804">Transcription</keyword>
<dbReference type="Gene3D" id="1.10.10.10">
    <property type="entry name" value="Winged helix-like DNA-binding domain superfamily/Winged helix DNA-binding domain"/>
    <property type="match status" value="1"/>
</dbReference>
<evidence type="ECO:0000256" key="1">
    <source>
        <dbReference type="ARBA" id="ARBA00023015"/>
    </source>
</evidence>
<dbReference type="RefSeq" id="WP_074959394.1">
    <property type="nucleotide sequence ID" value="NZ_BJXR01000079.1"/>
</dbReference>
<evidence type="ECO:0000313" key="8">
    <source>
        <dbReference type="Proteomes" id="UP000321514"/>
    </source>
</evidence>
<evidence type="ECO:0000259" key="4">
    <source>
        <dbReference type="PROSITE" id="PS51118"/>
    </source>
</evidence>
<accession>A0A511TGU5</accession>
<protein>
    <submittedName>
        <fullName evidence="5">HxlR family transcriptional regulator</fullName>
    </submittedName>
    <submittedName>
        <fullName evidence="6">Transcriptional regulator, HxlR family</fullName>
    </submittedName>
</protein>
<feature type="domain" description="HTH hxlR-type" evidence="4">
    <location>
        <begin position="15"/>
        <end position="113"/>
    </location>
</feature>
<dbReference type="PANTHER" id="PTHR33204">
    <property type="entry name" value="TRANSCRIPTIONAL REGULATOR, MARR FAMILY"/>
    <property type="match status" value="1"/>
</dbReference>
<organism evidence="5 8">
    <name type="scientific">Myxococcus fulvus</name>
    <dbReference type="NCBI Taxonomy" id="33"/>
    <lineage>
        <taxon>Bacteria</taxon>
        <taxon>Pseudomonadati</taxon>
        <taxon>Myxococcota</taxon>
        <taxon>Myxococcia</taxon>
        <taxon>Myxococcales</taxon>
        <taxon>Cystobacterineae</taxon>
        <taxon>Myxococcaceae</taxon>
        <taxon>Myxococcus</taxon>
    </lineage>
</organism>
<name>A0A511TGU5_MYXFU</name>
<dbReference type="PROSITE" id="PS51118">
    <property type="entry name" value="HTH_HXLR"/>
    <property type="match status" value="1"/>
</dbReference>
<dbReference type="SUPFAM" id="SSF46785">
    <property type="entry name" value="Winged helix' DNA-binding domain"/>
    <property type="match status" value="1"/>
</dbReference>
<dbReference type="GO" id="GO:0003677">
    <property type="term" value="F:DNA binding"/>
    <property type="evidence" value="ECO:0007669"/>
    <property type="project" value="UniProtKB-KW"/>
</dbReference>
<evidence type="ECO:0000256" key="3">
    <source>
        <dbReference type="ARBA" id="ARBA00023163"/>
    </source>
</evidence>
<sequence>MPRDTEDAPVYRADCPTRTILDQIGDKWSMMVLAVLRPSPKRFNGIKRQLEGITQRVLTQTLRKLERNGMVLRRVIDGSPPGVEYTITPLGRSLQEPFGALYDWTLAHIDTIQKHQESYDRDAVVTTRRPD</sequence>
<evidence type="ECO:0000313" key="7">
    <source>
        <dbReference type="Proteomes" id="UP000183760"/>
    </source>
</evidence>
<dbReference type="EMBL" id="BJXR01000079">
    <property type="protein sequence ID" value="GEN13399.1"/>
    <property type="molecule type" value="Genomic_DNA"/>
</dbReference>
<evidence type="ECO:0000256" key="2">
    <source>
        <dbReference type="ARBA" id="ARBA00023125"/>
    </source>
</evidence>
<comment type="caution">
    <text evidence="5">The sequence shown here is derived from an EMBL/GenBank/DDBJ whole genome shotgun (WGS) entry which is preliminary data.</text>
</comment>
<dbReference type="AlphaFoldDB" id="A0A511TGU5"/>
<keyword evidence="7" id="KW-1185">Reference proteome</keyword>
<dbReference type="Proteomes" id="UP000183760">
    <property type="component" value="Unassembled WGS sequence"/>
</dbReference>
<keyword evidence="1" id="KW-0805">Transcription regulation</keyword>
<dbReference type="InterPro" id="IPR036388">
    <property type="entry name" value="WH-like_DNA-bd_sf"/>
</dbReference>
<reference evidence="5 8" key="2">
    <citation type="submission" date="2019-07" db="EMBL/GenBank/DDBJ databases">
        <title>Whole genome shotgun sequence of Myxococcus fulvus NBRC 100333.</title>
        <authorList>
            <person name="Hosoyama A."/>
            <person name="Uohara A."/>
            <person name="Ohji S."/>
            <person name="Ichikawa N."/>
        </authorList>
    </citation>
    <scope>NUCLEOTIDE SEQUENCE [LARGE SCALE GENOMIC DNA]</scope>
    <source>
        <strain evidence="5 8">NBRC 100333</strain>
    </source>
</reference>
<proteinExistence type="predicted"/>
<evidence type="ECO:0000313" key="5">
    <source>
        <dbReference type="EMBL" id="GEN13399.1"/>
    </source>
</evidence>
<dbReference type="InterPro" id="IPR036390">
    <property type="entry name" value="WH_DNA-bd_sf"/>
</dbReference>
<dbReference type="OrthoDB" id="9800350at2"/>
<dbReference type="EMBL" id="FOIB01000020">
    <property type="protein sequence ID" value="SEU42633.1"/>
    <property type="molecule type" value="Genomic_DNA"/>
</dbReference>
<keyword evidence="2" id="KW-0238">DNA-binding</keyword>